<feature type="transmembrane region" description="Helical" evidence="1">
    <location>
        <begin position="104"/>
        <end position="121"/>
    </location>
</feature>
<dbReference type="OrthoDB" id="5553410at2759"/>
<evidence type="ECO:0000259" key="2">
    <source>
        <dbReference type="Pfam" id="PF10615"/>
    </source>
</evidence>
<keyword evidence="4" id="KW-1185">Reference proteome</keyword>
<organism evidence="3 4">
    <name type="scientific">Aspergillus sydowii CBS 593.65</name>
    <dbReference type="NCBI Taxonomy" id="1036612"/>
    <lineage>
        <taxon>Eukaryota</taxon>
        <taxon>Fungi</taxon>
        <taxon>Dikarya</taxon>
        <taxon>Ascomycota</taxon>
        <taxon>Pezizomycotina</taxon>
        <taxon>Eurotiomycetes</taxon>
        <taxon>Eurotiomycetidae</taxon>
        <taxon>Eurotiales</taxon>
        <taxon>Aspergillaceae</taxon>
        <taxon>Aspergillus</taxon>
        <taxon>Aspergillus subgen. Nidulantes</taxon>
    </lineage>
</organism>
<dbReference type="InterPro" id="IPR037119">
    <property type="entry name" value="Haem_oxidase_HugZ-like_sf"/>
</dbReference>
<accession>A0A1L9TSU7</accession>
<dbReference type="Proteomes" id="UP000184356">
    <property type="component" value="Unassembled WGS sequence"/>
</dbReference>
<dbReference type="EMBL" id="KV878583">
    <property type="protein sequence ID" value="OJJ62445.1"/>
    <property type="molecule type" value="Genomic_DNA"/>
</dbReference>
<gene>
    <name evidence="3" type="ORF">ASPSYDRAFT_41113</name>
</gene>
<feature type="transmembrane region" description="Helical" evidence="1">
    <location>
        <begin position="155"/>
        <end position="175"/>
    </location>
</feature>
<dbReference type="GeneID" id="63762280"/>
<evidence type="ECO:0000256" key="1">
    <source>
        <dbReference type="SAM" id="Phobius"/>
    </source>
</evidence>
<protein>
    <recommendedName>
        <fullName evidence="2">DUF2470 domain-containing protein</fullName>
    </recommendedName>
</protein>
<dbReference type="InterPro" id="IPR019595">
    <property type="entry name" value="DUF2470"/>
</dbReference>
<dbReference type="Pfam" id="PF10615">
    <property type="entry name" value="DUF2470"/>
    <property type="match status" value="1"/>
</dbReference>
<reference evidence="4" key="1">
    <citation type="journal article" date="2017" name="Genome Biol.">
        <title>Comparative genomics reveals high biological diversity and specific adaptations in the industrially and medically important fungal genus Aspergillus.</title>
        <authorList>
            <person name="de Vries R.P."/>
            <person name="Riley R."/>
            <person name="Wiebenga A."/>
            <person name="Aguilar-Osorio G."/>
            <person name="Amillis S."/>
            <person name="Uchima C.A."/>
            <person name="Anderluh G."/>
            <person name="Asadollahi M."/>
            <person name="Askin M."/>
            <person name="Barry K."/>
            <person name="Battaglia E."/>
            <person name="Bayram O."/>
            <person name="Benocci T."/>
            <person name="Braus-Stromeyer S.A."/>
            <person name="Caldana C."/>
            <person name="Canovas D."/>
            <person name="Cerqueira G.C."/>
            <person name="Chen F."/>
            <person name="Chen W."/>
            <person name="Choi C."/>
            <person name="Clum A."/>
            <person name="Dos Santos R.A."/>
            <person name="Damasio A.R."/>
            <person name="Diallinas G."/>
            <person name="Emri T."/>
            <person name="Fekete E."/>
            <person name="Flipphi M."/>
            <person name="Freyberg S."/>
            <person name="Gallo A."/>
            <person name="Gournas C."/>
            <person name="Habgood R."/>
            <person name="Hainaut M."/>
            <person name="Harispe M.L."/>
            <person name="Henrissat B."/>
            <person name="Hilden K.S."/>
            <person name="Hope R."/>
            <person name="Hossain A."/>
            <person name="Karabika E."/>
            <person name="Karaffa L."/>
            <person name="Karanyi Z."/>
            <person name="Krasevec N."/>
            <person name="Kuo A."/>
            <person name="Kusch H."/>
            <person name="LaButti K."/>
            <person name="Lagendijk E.L."/>
            <person name="Lapidus A."/>
            <person name="Levasseur A."/>
            <person name="Lindquist E."/>
            <person name="Lipzen A."/>
            <person name="Logrieco A.F."/>
            <person name="MacCabe A."/>
            <person name="Maekelae M.R."/>
            <person name="Malavazi I."/>
            <person name="Melin P."/>
            <person name="Meyer V."/>
            <person name="Mielnichuk N."/>
            <person name="Miskei M."/>
            <person name="Molnar A.P."/>
            <person name="Mule G."/>
            <person name="Ngan C.Y."/>
            <person name="Orejas M."/>
            <person name="Orosz E."/>
            <person name="Ouedraogo J.P."/>
            <person name="Overkamp K.M."/>
            <person name="Park H.-S."/>
            <person name="Perrone G."/>
            <person name="Piumi F."/>
            <person name="Punt P.J."/>
            <person name="Ram A.F."/>
            <person name="Ramon A."/>
            <person name="Rauscher S."/>
            <person name="Record E."/>
            <person name="Riano-Pachon D.M."/>
            <person name="Robert V."/>
            <person name="Roehrig J."/>
            <person name="Ruller R."/>
            <person name="Salamov A."/>
            <person name="Salih N.S."/>
            <person name="Samson R.A."/>
            <person name="Sandor E."/>
            <person name="Sanguinetti M."/>
            <person name="Schuetze T."/>
            <person name="Sepcic K."/>
            <person name="Shelest E."/>
            <person name="Sherlock G."/>
            <person name="Sophianopoulou V."/>
            <person name="Squina F.M."/>
            <person name="Sun H."/>
            <person name="Susca A."/>
            <person name="Todd R.B."/>
            <person name="Tsang A."/>
            <person name="Unkles S.E."/>
            <person name="van de Wiele N."/>
            <person name="van Rossen-Uffink D."/>
            <person name="Oliveira J.V."/>
            <person name="Vesth T.C."/>
            <person name="Visser J."/>
            <person name="Yu J.-H."/>
            <person name="Zhou M."/>
            <person name="Andersen M.R."/>
            <person name="Archer D.B."/>
            <person name="Baker S.E."/>
            <person name="Benoit I."/>
            <person name="Brakhage A.A."/>
            <person name="Braus G.H."/>
            <person name="Fischer R."/>
            <person name="Frisvad J.C."/>
            <person name="Goldman G.H."/>
            <person name="Houbraken J."/>
            <person name="Oakley B."/>
            <person name="Pocsi I."/>
            <person name="Scazzocchio C."/>
            <person name="Seiboth B."/>
            <person name="vanKuyk P.A."/>
            <person name="Wortman J."/>
            <person name="Dyer P.S."/>
            <person name="Grigoriev I.V."/>
        </authorList>
    </citation>
    <scope>NUCLEOTIDE SEQUENCE [LARGE SCALE GENOMIC DNA]</scope>
    <source>
        <strain evidence="4">CBS 593.65</strain>
    </source>
</reference>
<dbReference type="PANTHER" id="PTHR37783">
    <property type="entry name" value="MEMBRANE PROTEIN, PUTATIVE (AFU_ORTHOLOGUE AFUA_1G04315)-RELATED"/>
    <property type="match status" value="1"/>
</dbReference>
<dbReference type="RefSeq" id="XP_040706251.1">
    <property type="nucleotide sequence ID" value="XM_040846207.1"/>
</dbReference>
<keyword evidence="1" id="KW-1133">Transmembrane helix</keyword>
<evidence type="ECO:0000313" key="3">
    <source>
        <dbReference type="EMBL" id="OJJ62445.1"/>
    </source>
</evidence>
<sequence>MADDQSRKAFIIKHMNNDHARSLSLYLRAYCGVSPRAAQSPVLEDLRLTDMIISAQGSRYIIPFTPPLASVSDTRARVVAMHKESLRRLDLSDTKITTYLPPQGAQIIGFAICLAALVAYSRRANFEPGSVLYDTLNLGTRAPGFTEFSVKWQPWVFGILAGLHAFEAVVLLGWMRLRKHGVELFSGLWWKWIVLGFVEGFPAWMRFDAEVKRIENEGEHEKST</sequence>
<evidence type="ECO:0000313" key="4">
    <source>
        <dbReference type="Proteomes" id="UP000184356"/>
    </source>
</evidence>
<name>A0A1L9TSU7_9EURO</name>
<keyword evidence="1" id="KW-0812">Transmembrane</keyword>
<keyword evidence="1" id="KW-0472">Membrane</keyword>
<dbReference type="VEuPathDB" id="FungiDB:ASPSYDRAFT_41113"/>
<dbReference type="PANTHER" id="PTHR37783:SF1">
    <property type="entry name" value="MEMBRANE PROTEIN, PUTATIVE (AFU_ORTHOLOGUE AFUA_1G04315)-RELATED"/>
    <property type="match status" value="1"/>
</dbReference>
<dbReference type="Gene3D" id="3.20.180.10">
    <property type="entry name" value="PNP-oxidase-like"/>
    <property type="match status" value="1"/>
</dbReference>
<feature type="domain" description="DUF2470" evidence="2">
    <location>
        <begin position="8"/>
        <end position="81"/>
    </location>
</feature>
<dbReference type="AlphaFoldDB" id="A0A1L9TSU7"/>
<proteinExistence type="predicted"/>